<dbReference type="InterPro" id="IPR045246">
    <property type="entry name" value="Piwi_ago-like"/>
</dbReference>
<dbReference type="EMBL" id="BTGU01000062">
    <property type="protein sequence ID" value="GMN56160.1"/>
    <property type="molecule type" value="Genomic_DNA"/>
</dbReference>
<dbReference type="InterPro" id="IPR036397">
    <property type="entry name" value="RNaseH_sf"/>
</dbReference>
<dbReference type="FunFam" id="3.40.50.2300:FF:000110">
    <property type="entry name" value="Argonaute 10"/>
    <property type="match status" value="1"/>
</dbReference>
<dbReference type="AlphaFoldDB" id="A0AA88APP2"/>
<feature type="region of interest" description="Disordered" evidence="6">
    <location>
        <begin position="107"/>
        <end position="130"/>
    </location>
</feature>
<dbReference type="InterPro" id="IPR003100">
    <property type="entry name" value="PAZ_dom"/>
</dbReference>
<keyword evidence="2" id="KW-0678">Repressor</keyword>
<feature type="region of interest" description="Disordered" evidence="6">
    <location>
        <begin position="1"/>
        <end position="86"/>
    </location>
</feature>
<dbReference type="SUPFAM" id="SSF53098">
    <property type="entry name" value="Ribonuclease H-like"/>
    <property type="match status" value="1"/>
</dbReference>
<dbReference type="InterPro" id="IPR032474">
    <property type="entry name" value="Argonaute_N"/>
</dbReference>
<organism evidence="9 10">
    <name type="scientific">Ficus carica</name>
    <name type="common">Common fig</name>
    <dbReference type="NCBI Taxonomy" id="3494"/>
    <lineage>
        <taxon>Eukaryota</taxon>
        <taxon>Viridiplantae</taxon>
        <taxon>Streptophyta</taxon>
        <taxon>Embryophyta</taxon>
        <taxon>Tracheophyta</taxon>
        <taxon>Spermatophyta</taxon>
        <taxon>Magnoliopsida</taxon>
        <taxon>eudicotyledons</taxon>
        <taxon>Gunneridae</taxon>
        <taxon>Pentapetalae</taxon>
        <taxon>rosids</taxon>
        <taxon>fabids</taxon>
        <taxon>Rosales</taxon>
        <taxon>Moraceae</taxon>
        <taxon>Ficeae</taxon>
        <taxon>Ficus</taxon>
    </lineage>
</organism>
<dbReference type="InterPro" id="IPR003165">
    <property type="entry name" value="Piwi"/>
</dbReference>
<evidence type="ECO:0000256" key="6">
    <source>
        <dbReference type="SAM" id="MobiDB-lite"/>
    </source>
</evidence>
<protein>
    <recommendedName>
        <fullName evidence="11">Protein argonaute 5</fullName>
    </recommendedName>
</protein>
<dbReference type="PROSITE" id="PS50822">
    <property type="entry name" value="PIWI"/>
    <property type="match status" value="1"/>
</dbReference>
<reference evidence="9" key="1">
    <citation type="submission" date="2023-07" db="EMBL/GenBank/DDBJ databases">
        <title>draft genome sequence of fig (Ficus carica).</title>
        <authorList>
            <person name="Takahashi T."/>
            <person name="Nishimura K."/>
        </authorList>
    </citation>
    <scope>NUCLEOTIDE SEQUENCE</scope>
</reference>
<dbReference type="CDD" id="cd02846">
    <property type="entry name" value="PAZ_argonaute_like"/>
    <property type="match status" value="1"/>
</dbReference>
<feature type="domain" description="PAZ" evidence="7">
    <location>
        <begin position="242"/>
        <end position="357"/>
    </location>
</feature>
<dbReference type="GO" id="GO:1990904">
    <property type="term" value="C:ribonucleoprotein complex"/>
    <property type="evidence" value="ECO:0007669"/>
    <property type="project" value="UniProtKB-KW"/>
</dbReference>
<name>A0AA88APP2_FICCA</name>
<feature type="compositionally biased region" description="Gly residues" evidence="6">
    <location>
        <begin position="31"/>
        <end position="40"/>
    </location>
</feature>
<comment type="caution">
    <text evidence="9">The sequence shown here is derived from an EMBL/GenBank/DDBJ whole genome shotgun (WGS) entry which is preliminary data.</text>
</comment>
<dbReference type="Pfam" id="PF16487">
    <property type="entry name" value="ArgoMid"/>
    <property type="match status" value="1"/>
</dbReference>
<dbReference type="PROSITE" id="PS50821">
    <property type="entry name" value="PAZ"/>
    <property type="match status" value="1"/>
</dbReference>
<evidence type="ECO:0000313" key="9">
    <source>
        <dbReference type="EMBL" id="GMN56160.1"/>
    </source>
</evidence>
<evidence type="ECO:0000256" key="3">
    <source>
        <dbReference type="ARBA" id="ARBA00022845"/>
    </source>
</evidence>
<sequence length="925" mass="102267">MSRRGGGRRPDPRRDQPPSSSPSPAIHRGGGRGGGRGRGGPFPVTSQPPPPYAVPAPTPPAPTPQSLAPTMTTAPPPAAASATTSAAASATTSAAASLSLGVEQQLTMQEKAPPPQPPTSSKSLRPPVRPGFGRVGRKCVVRANHFLVDVADKDLCHYDVSITPDVTSKKVNRDVMSQLVHMFRASHLGSRRPAYDGRKSLYTAGQLPFESKEFIVKLVENDGQANRRERDFKVTIKFASKPDLHHLREFLGSRQLDCPQETIQALDVVLRGKPSKNYVAVGRSFFHPSLGPKGELGDGIEFWKGFTLDDNRTRVSVAQYFRDKYRIQLRYETWPAIQAGSSTSPVSLPMEVCKIVEGQRYSKKLNERQVTNLLRATCQRPAQREETIHNTVVQNKFNSDDLANEFGIKVKEQMAVVDARILPPPTLLYHGSGRNSTENPRMGQWNMIDKKMVNGGRVDFWACVNFSRWHSDLQHRFCDELVTMCNAKGMVFQPRPVLPIYSAPVNQIERALLDVHEQSGQKLQLLIVILPEVSGSYGRIKRVCETELGIVSQCCQPKAASKLSKQYLENVALKINVKVGGRNTVLSDAIQRRIPFVSDVPTIIFGADVTHPQPGEDSTPSIAAVVASMDWPEVTKYRGLVSAQFHREEIILDLYKQVPNSQKGLSHGGMIRELMIAFLRSTGQKPKRIIFYRDGVSEGQFSQVLLHEIDAIRKACVSLEEGYLPPITFVVVQKRHHTRLFPTDSRNRDNVDRSGNIAPGTVVDTHICHPTEFDFYLNSHAGIQGTSRPTHYHVLFDENRFTADALQVLTNNLCYTFARCTRSVSIVPPAYYAHLIAFRARYYIEGDTSDGASSSSGTRSGAGGGNEVRALPAIKDNVKSVMTINAATLKAQKGLHVAKAFGAFHRLGTLRATFGMSRRQQFKTD</sequence>
<feature type="domain" description="Piwi" evidence="8">
    <location>
        <begin position="525"/>
        <end position="845"/>
    </location>
</feature>
<dbReference type="Gene3D" id="2.170.260.10">
    <property type="entry name" value="paz domain"/>
    <property type="match status" value="1"/>
</dbReference>
<evidence type="ECO:0000259" key="8">
    <source>
        <dbReference type="PROSITE" id="PS50822"/>
    </source>
</evidence>
<evidence type="ECO:0000256" key="5">
    <source>
        <dbReference type="ARBA" id="ARBA00023274"/>
    </source>
</evidence>
<dbReference type="InterPro" id="IPR032472">
    <property type="entry name" value="ArgoL2"/>
</dbReference>
<dbReference type="InterPro" id="IPR032473">
    <property type="entry name" value="Argonaute_Mid_dom"/>
</dbReference>
<evidence type="ECO:0000256" key="1">
    <source>
        <dbReference type="ARBA" id="ARBA00008201"/>
    </source>
</evidence>
<dbReference type="Pfam" id="PF02170">
    <property type="entry name" value="PAZ"/>
    <property type="match status" value="1"/>
</dbReference>
<dbReference type="GO" id="GO:0003723">
    <property type="term" value="F:RNA binding"/>
    <property type="evidence" value="ECO:0007669"/>
    <property type="project" value="InterPro"/>
</dbReference>
<dbReference type="SUPFAM" id="SSF101690">
    <property type="entry name" value="PAZ domain"/>
    <property type="match status" value="1"/>
</dbReference>
<dbReference type="Gene3D" id="3.40.50.2300">
    <property type="match status" value="1"/>
</dbReference>
<dbReference type="GO" id="GO:0031047">
    <property type="term" value="P:regulatory ncRNA-mediated gene silencing"/>
    <property type="evidence" value="ECO:0007669"/>
    <property type="project" value="UniProtKB-KW"/>
</dbReference>
<dbReference type="FunFam" id="3.30.420.10:FF:000013">
    <property type="entry name" value="protein argonaute 10-like"/>
    <property type="match status" value="1"/>
</dbReference>
<dbReference type="Proteomes" id="UP001187192">
    <property type="component" value="Unassembled WGS sequence"/>
</dbReference>
<evidence type="ECO:0008006" key="11">
    <source>
        <dbReference type="Google" id="ProtNLM"/>
    </source>
</evidence>
<keyword evidence="5" id="KW-0687">Ribonucleoprotein</keyword>
<feature type="compositionally biased region" description="Low complexity" evidence="6">
    <location>
        <begin position="64"/>
        <end position="86"/>
    </location>
</feature>
<dbReference type="Pfam" id="PF02171">
    <property type="entry name" value="Piwi"/>
    <property type="match status" value="1"/>
</dbReference>
<keyword evidence="10" id="KW-1185">Reference proteome</keyword>
<proteinExistence type="inferred from homology"/>
<evidence type="ECO:0000256" key="4">
    <source>
        <dbReference type="ARBA" id="ARBA00023158"/>
    </source>
</evidence>
<keyword evidence="3" id="KW-0810">Translation regulation</keyword>
<dbReference type="Pfam" id="PF16486">
    <property type="entry name" value="ArgoN"/>
    <property type="match status" value="1"/>
</dbReference>
<dbReference type="GO" id="GO:0051607">
    <property type="term" value="P:defense response to virus"/>
    <property type="evidence" value="ECO:0007669"/>
    <property type="project" value="UniProtKB-ARBA"/>
</dbReference>
<comment type="similarity">
    <text evidence="1">Belongs to the argonaute family. Ago subfamily.</text>
</comment>
<dbReference type="InterPro" id="IPR012337">
    <property type="entry name" value="RNaseH-like_sf"/>
</dbReference>
<dbReference type="Pfam" id="PF16488">
    <property type="entry name" value="ArgoL2"/>
    <property type="match status" value="1"/>
</dbReference>
<accession>A0AA88APP2</accession>
<dbReference type="PRINTS" id="PR01217">
    <property type="entry name" value="PRICHEXTENSN"/>
</dbReference>
<evidence type="ECO:0000259" key="7">
    <source>
        <dbReference type="PROSITE" id="PS50821"/>
    </source>
</evidence>
<dbReference type="InterPro" id="IPR036085">
    <property type="entry name" value="PAZ_dom_sf"/>
</dbReference>
<dbReference type="SMART" id="SM00950">
    <property type="entry name" value="Piwi"/>
    <property type="match status" value="1"/>
</dbReference>
<dbReference type="Gene3D" id="3.30.420.10">
    <property type="entry name" value="Ribonuclease H-like superfamily/Ribonuclease H"/>
    <property type="match status" value="1"/>
</dbReference>
<evidence type="ECO:0000313" key="10">
    <source>
        <dbReference type="Proteomes" id="UP001187192"/>
    </source>
</evidence>
<evidence type="ECO:0000256" key="2">
    <source>
        <dbReference type="ARBA" id="ARBA00022491"/>
    </source>
</evidence>
<feature type="compositionally biased region" description="Pro residues" evidence="6">
    <location>
        <begin position="46"/>
        <end position="63"/>
    </location>
</feature>
<dbReference type="CDD" id="cd04657">
    <property type="entry name" value="Piwi_ago-like"/>
    <property type="match status" value="1"/>
</dbReference>
<gene>
    <name evidence="9" type="ORF">TIFTF001_025270</name>
</gene>
<dbReference type="PANTHER" id="PTHR22891">
    <property type="entry name" value="EUKARYOTIC TRANSLATION INITIATION FACTOR 2C"/>
    <property type="match status" value="1"/>
</dbReference>
<dbReference type="GO" id="GO:0006417">
    <property type="term" value="P:regulation of translation"/>
    <property type="evidence" value="ECO:0007669"/>
    <property type="project" value="UniProtKB-KW"/>
</dbReference>
<keyword evidence="4" id="KW-0943">RNA-mediated gene silencing</keyword>